<evidence type="ECO:0000313" key="3">
    <source>
        <dbReference type="EMBL" id="KAG2906384.1"/>
    </source>
</evidence>
<dbReference type="Proteomes" id="UP000774804">
    <property type="component" value="Unassembled WGS sequence"/>
</dbReference>
<accession>A0A329RM88</accession>
<evidence type="ECO:0000313" key="5">
    <source>
        <dbReference type="EMBL" id="KAG3211427.1"/>
    </source>
</evidence>
<keyword evidence="8" id="KW-1185">Reference proteome</keyword>
<dbReference type="EMBL" id="RCMI01000955">
    <property type="protein sequence ID" value="KAG2893492.1"/>
    <property type="molecule type" value="Genomic_DNA"/>
</dbReference>
<dbReference type="VEuPathDB" id="FungiDB:PC110_g18154"/>
<dbReference type="EMBL" id="RCMK01000963">
    <property type="protein sequence ID" value="KAG2906384.1"/>
    <property type="molecule type" value="Genomic_DNA"/>
</dbReference>
<dbReference type="EMBL" id="RCMV01000956">
    <property type="protein sequence ID" value="KAG3211427.1"/>
    <property type="molecule type" value="Genomic_DNA"/>
</dbReference>
<reference evidence="6" key="3">
    <citation type="submission" date="2021-01" db="EMBL/GenBank/DDBJ databases">
        <title>Phytophthora aleatoria, a newly-described species from Pinus radiata is distinct from Phytophthora cactorum isolates based on comparative genomics.</title>
        <authorList>
            <person name="Mcdougal R."/>
            <person name="Panda P."/>
            <person name="Williams N."/>
            <person name="Studholme D.J."/>
        </authorList>
    </citation>
    <scope>NUCLEOTIDE SEQUENCE</scope>
    <source>
        <strain evidence="6">NZFS 3830</strain>
    </source>
</reference>
<reference evidence="1" key="2">
    <citation type="submission" date="2018-10" db="EMBL/GenBank/DDBJ databases">
        <title>Effector identification in a new, highly contiguous assembly of the strawberry crown rot pathogen Phytophthora cactorum.</title>
        <authorList>
            <person name="Armitage A.D."/>
            <person name="Nellist C.F."/>
            <person name="Bates H."/>
            <person name="Vickerstaff R.J."/>
            <person name="Harrison R.J."/>
        </authorList>
    </citation>
    <scope>NUCLEOTIDE SEQUENCE</scope>
    <source>
        <strain evidence="1">15-7</strain>
        <strain evidence="2">4032</strain>
        <strain evidence="3">4040</strain>
        <strain evidence="4">P415</strain>
        <strain evidence="5">P421</strain>
    </source>
</reference>
<dbReference type="Proteomes" id="UP000697107">
    <property type="component" value="Unassembled WGS sequence"/>
</dbReference>
<dbReference type="EMBL" id="RCMG01000936">
    <property type="protein sequence ID" value="KAG2841627.1"/>
    <property type="molecule type" value="Genomic_DNA"/>
</dbReference>
<evidence type="ECO:0000313" key="8">
    <source>
        <dbReference type="Proteomes" id="UP000251314"/>
    </source>
</evidence>
<dbReference type="EMBL" id="RCML01000943">
    <property type="protein sequence ID" value="KAG2967300.1"/>
    <property type="molecule type" value="Genomic_DNA"/>
</dbReference>
<dbReference type="Proteomes" id="UP000736787">
    <property type="component" value="Unassembled WGS sequence"/>
</dbReference>
<dbReference type="Proteomes" id="UP000760860">
    <property type="component" value="Unassembled WGS sequence"/>
</dbReference>
<dbReference type="EMBL" id="JAENGZ010001031">
    <property type="protein sequence ID" value="KAG6951292.1"/>
    <property type="molecule type" value="Genomic_DNA"/>
</dbReference>
<reference evidence="7 8" key="1">
    <citation type="submission" date="2018-01" db="EMBL/GenBank/DDBJ databases">
        <title>Draft genome of the strawberry crown rot pathogen Phytophthora cactorum.</title>
        <authorList>
            <person name="Armitage A.D."/>
            <person name="Lysoe E."/>
            <person name="Nellist C.F."/>
            <person name="Harrison R.J."/>
            <person name="Brurberg M.B."/>
        </authorList>
    </citation>
    <scope>NUCLEOTIDE SEQUENCE [LARGE SCALE GENOMIC DNA]</scope>
    <source>
        <strain evidence="7 8">10300</strain>
    </source>
</reference>
<organism evidence="7 8">
    <name type="scientific">Phytophthora cactorum</name>
    <dbReference type="NCBI Taxonomy" id="29920"/>
    <lineage>
        <taxon>Eukaryota</taxon>
        <taxon>Sar</taxon>
        <taxon>Stramenopiles</taxon>
        <taxon>Oomycota</taxon>
        <taxon>Peronosporomycetes</taxon>
        <taxon>Peronosporales</taxon>
        <taxon>Peronosporaceae</taxon>
        <taxon>Phytophthora</taxon>
    </lineage>
</organism>
<protein>
    <submittedName>
        <fullName evidence="7">Uncharacterized protein</fullName>
    </submittedName>
</protein>
<proteinExistence type="predicted"/>
<dbReference type="OrthoDB" id="191686at2759"/>
<dbReference type="EMBL" id="MJFZ01000751">
    <property type="protein sequence ID" value="RAW25431.1"/>
    <property type="molecule type" value="Genomic_DNA"/>
</dbReference>
<dbReference type="Proteomes" id="UP000251314">
    <property type="component" value="Unassembled WGS sequence"/>
</dbReference>
<evidence type="ECO:0000313" key="7">
    <source>
        <dbReference type="EMBL" id="RAW25431.1"/>
    </source>
</evidence>
<evidence type="ECO:0000313" key="6">
    <source>
        <dbReference type="EMBL" id="KAG6951292.1"/>
    </source>
</evidence>
<dbReference type="Proteomes" id="UP000735874">
    <property type="component" value="Unassembled WGS sequence"/>
</dbReference>
<dbReference type="Proteomes" id="UP000688947">
    <property type="component" value="Unassembled WGS sequence"/>
</dbReference>
<gene>
    <name evidence="6" type="ORF">JG687_00013715</name>
    <name evidence="7" type="ORF">PC110_g18154</name>
    <name evidence="1" type="ORF">PC113_g18989</name>
    <name evidence="2" type="ORF">PC115_g18444</name>
    <name evidence="3" type="ORF">PC117_g20531</name>
    <name evidence="4" type="ORF">PC118_g18669</name>
    <name evidence="5" type="ORF">PC129_g17591</name>
</gene>
<sequence length="218" mass="24359">MSAFFGLTFLGSQSPFDPVKETPIHTFQGRDFQDAFMQTYRPGFSLYSESDEDLQAANAELDSATITLAQLPVMLRYLYKCPKGVDNVPAGVRTLVEQAFHLLNGADSSQSIDLATLLAQMDEVCRHSQSMESASSHNAYLKDGLPTREFVSNLDFRAKLVKHQRMEKDPREKALAPVTDSITLGWNPPTITTKRVPNKSCEETRYASAMVKAGVYYY</sequence>
<comment type="caution">
    <text evidence="7">The sequence shown here is derived from an EMBL/GenBank/DDBJ whole genome shotgun (WGS) entry which is preliminary data.</text>
</comment>
<evidence type="ECO:0000313" key="1">
    <source>
        <dbReference type="EMBL" id="KAG2841627.1"/>
    </source>
</evidence>
<evidence type="ECO:0000313" key="2">
    <source>
        <dbReference type="EMBL" id="KAG2893492.1"/>
    </source>
</evidence>
<evidence type="ECO:0000313" key="4">
    <source>
        <dbReference type="EMBL" id="KAG2967300.1"/>
    </source>
</evidence>
<name>A0A329RM88_9STRA</name>
<dbReference type="AlphaFoldDB" id="A0A329RM88"/>